<keyword evidence="3 5" id="KW-0067">ATP-binding</keyword>
<dbReference type="CDD" id="cd03255">
    <property type="entry name" value="ABC_MJ0796_LolCDE_FtsE"/>
    <property type="match status" value="1"/>
</dbReference>
<reference evidence="5 6" key="1">
    <citation type="journal article" date="2023" name="Microbiol. Spectr.">
        <title>Symbiosis of Carpenter Bees with Uncharacterized Lactic Acid Bacteria Showing NAD Auxotrophy.</title>
        <authorList>
            <person name="Kawasaki S."/>
            <person name="Ozawa K."/>
            <person name="Mori T."/>
            <person name="Yamamoto A."/>
            <person name="Ito M."/>
            <person name="Ohkuma M."/>
            <person name="Sakamoto M."/>
            <person name="Matsutani M."/>
        </authorList>
    </citation>
    <scope>NUCLEOTIDE SEQUENCE [LARGE SCALE GENOMIC DNA]</scope>
    <source>
        <strain evidence="5 6">KimH</strain>
    </source>
</reference>
<dbReference type="InterPro" id="IPR017871">
    <property type="entry name" value="ABC_transporter-like_CS"/>
</dbReference>
<dbReference type="SUPFAM" id="SSF52540">
    <property type="entry name" value="P-loop containing nucleoside triphosphate hydrolases"/>
    <property type="match status" value="1"/>
</dbReference>
<dbReference type="Gene3D" id="3.40.50.300">
    <property type="entry name" value="P-loop containing nucleotide triphosphate hydrolases"/>
    <property type="match status" value="1"/>
</dbReference>
<gene>
    <name evidence="5" type="ORF">KIMH_05380</name>
</gene>
<evidence type="ECO:0000259" key="4">
    <source>
        <dbReference type="PROSITE" id="PS50893"/>
    </source>
</evidence>
<keyword evidence="2" id="KW-0547">Nucleotide-binding</keyword>
<dbReference type="InterPro" id="IPR003439">
    <property type="entry name" value="ABC_transporter-like_ATP-bd"/>
</dbReference>
<keyword evidence="1" id="KW-0813">Transport</keyword>
<dbReference type="GO" id="GO:0005524">
    <property type="term" value="F:ATP binding"/>
    <property type="evidence" value="ECO:0007669"/>
    <property type="project" value="UniProtKB-KW"/>
</dbReference>
<dbReference type="Proteomes" id="UP001321748">
    <property type="component" value="Chromosome"/>
</dbReference>
<organism evidence="5 6">
    <name type="scientific">Bombiscardovia apis</name>
    <dbReference type="NCBI Taxonomy" id="2932182"/>
    <lineage>
        <taxon>Bacteria</taxon>
        <taxon>Bacillati</taxon>
        <taxon>Actinomycetota</taxon>
        <taxon>Actinomycetes</taxon>
        <taxon>Bifidobacteriales</taxon>
        <taxon>Bifidobacteriaceae</taxon>
        <taxon>Bombiscardovia</taxon>
    </lineage>
</organism>
<sequence length="317" mass="34127">MTRETQLAHWIYKGIDMTYLPGSQEQVAAGFAGLAPPQPVDGTAVQAVSLVKDYGKGENLVHALRGVDVAFQRGRFTAIMGPSGSGKSTLMHTLAGLDSATSGRVLLYGVDEAGQGGSHKRSNQANPTNLHSFVDITKLNDNQLTLLRRHSIGFIFQSFNLLPMFTAEQNILMPLTLAGTKPDREWLNLLTKTLGLDGRLNHRPSELSGGQQQRVAIARALISKPAIVFADEPTGNLDSVSSAEVLSFLKRSVRELGQSVIMVTHDAVAASYADRAIVFADGRIVADESQPSAERMSELLTRQAEMVAAGSFADQAR</sequence>
<dbReference type="PROSITE" id="PS00211">
    <property type="entry name" value="ABC_TRANSPORTER_1"/>
    <property type="match status" value="1"/>
</dbReference>
<dbReference type="Pfam" id="PF00005">
    <property type="entry name" value="ABC_tran"/>
    <property type="match status" value="1"/>
</dbReference>
<dbReference type="PANTHER" id="PTHR24220">
    <property type="entry name" value="IMPORT ATP-BINDING PROTEIN"/>
    <property type="match status" value="1"/>
</dbReference>
<dbReference type="InterPro" id="IPR017911">
    <property type="entry name" value="MacB-like_ATP-bd"/>
</dbReference>
<keyword evidence="6" id="KW-1185">Reference proteome</keyword>
<proteinExistence type="predicted"/>
<dbReference type="InterPro" id="IPR015854">
    <property type="entry name" value="ABC_transpr_LolD-like"/>
</dbReference>
<evidence type="ECO:0000256" key="3">
    <source>
        <dbReference type="ARBA" id="ARBA00022840"/>
    </source>
</evidence>
<dbReference type="InterPro" id="IPR003593">
    <property type="entry name" value="AAA+_ATPase"/>
</dbReference>
<evidence type="ECO:0000313" key="6">
    <source>
        <dbReference type="Proteomes" id="UP001321748"/>
    </source>
</evidence>
<accession>A0ABN6SGM9</accession>
<evidence type="ECO:0000313" key="5">
    <source>
        <dbReference type="EMBL" id="BDR54427.1"/>
    </source>
</evidence>
<dbReference type="EMBL" id="AP026800">
    <property type="protein sequence ID" value="BDR54427.1"/>
    <property type="molecule type" value="Genomic_DNA"/>
</dbReference>
<dbReference type="InterPro" id="IPR027417">
    <property type="entry name" value="P-loop_NTPase"/>
</dbReference>
<name>A0ABN6SGM9_9BIFI</name>
<evidence type="ECO:0000256" key="2">
    <source>
        <dbReference type="ARBA" id="ARBA00022741"/>
    </source>
</evidence>
<dbReference type="SMART" id="SM00382">
    <property type="entry name" value="AAA"/>
    <property type="match status" value="1"/>
</dbReference>
<feature type="domain" description="ABC transporter" evidence="4">
    <location>
        <begin position="45"/>
        <end position="306"/>
    </location>
</feature>
<dbReference type="PANTHER" id="PTHR24220:SF685">
    <property type="entry name" value="ABC TRANSPORTER RELATED"/>
    <property type="match status" value="1"/>
</dbReference>
<protein>
    <submittedName>
        <fullName evidence="5">ABC transporter ATP-binding protein</fullName>
    </submittedName>
</protein>
<evidence type="ECO:0000256" key="1">
    <source>
        <dbReference type="ARBA" id="ARBA00022448"/>
    </source>
</evidence>
<dbReference type="PROSITE" id="PS50893">
    <property type="entry name" value="ABC_TRANSPORTER_2"/>
    <property type="match status" value="1"/>
</dbReference>